<gene>
    <name evidence="1" type="primary">mcyD</name>
</gene>
<dbReference type="SUPFAM" id="SSF51735">
    <property type="entry name" value="NAD(P)-binding Rossmann-fold domains"/>
    <property type="match status" value="1"/>
</dbReference>
<name>Q2PBE4_9CYAN</name>
<dbReference type="AlphaFoldDB" id="Q2PBE4"/>
<dbReference type="InterPro" id="IPR036291">
    <property type="entry name" value="NAD(P)-bd_dom_sf"/>
</dbReference>
<feature type="non-terminal residue" evidence="1">
    <location>
        <position position="56"/>
    </location>
</feature>
<feature type="non-terminal residue" evidence="1">
    <location>
        <position position="1"/>
    </location>
</feature>
<accession>Q2PBE4</accession>
<sequence>NPQMRCVCLDLSTTKEAEEAELLFNQLHTSNNELRLALRQGNCYGARLVSAPPVHG</sequence>
<protein>
    <submittedName>
        <fullName evidence="1">Polyketide synthase type I</fullName>
    </submittedName>
</protein>
<dbReference type="Gene3D" id="3.40.50.11460">
    <property type="match status" value="1"/>
</dbReference>
<organism evidence="1">
    <name type="scientific">uncultured Planktothrix sp</name>
    <dbReference type="NCBI Taxonomy" id="334537"/>
    <lineage>
        <taxon>Bacteria</taxon>
        <taxon>Bacillati</taxon>
        <taxon>Cyanobacteriota</taxon>
        <taxon>Cyanophyceae</taxon>
        <taxon>Oscillatoriophycideae</taxon>
        <taxon>Oscillatoriales</taxon>
        <taxon>Microcoleaceae</taxon>
        <taxon>Planktothrix</taxon>
        <taxon>environmental samples</taxon>
    </lineage>
</organism>
<evidence type="ECO:0000313" key="1">
    <source>
        <dbReference type="EMBL" id="CAJ13650.1"/>
    </source>
</evidence>
<reference evidence="1" key="1">
    <citation type="journal article" date="2006" name="Appl. Environ. Microbiol.">
        <title>Transposons inactivate biosynthesis of the nonribosomal peptide microcystin in naturally occurring Planktothrix spp.</title>
        <authorList>
            <person name="Christiansen G."/>
            <person name="Kurmayer R."/>
            <person name="Liu Q."/>
            <person name="Boerner T."/>
        </authorList>
    </citation>
    <scope>NUCLEOTIDE SEQUENCE</scope>
</reference>
<proteinExistence type="predicted"/>
<dbReference type="EMBL" id="AM040469">
    <property type="protein sequence ID" value="CAJ13650.1"/>
    <property type="molecule type" value="Genomic_DNA"/>
</dbReference>